<comment type="subcellular location">
    <subcellularLocation>
        <location evidence="5">Cell membrane</location>
        <topology evidence="5">Multi-pass membrane protein</topology>
    </subcellularLocation>
</comment>
<proteinExistence type="inferred from homology"/>
<reference evidence="7" key="1">
    <citation type="submission" date="2015-03" db="EMBL/GenBank/DDBJ databases">
        <authorList>
            <person name="Nijsse Bart"/>
        </authorList>
    </citation>
    <scope>NUCLEOTIDE SEQUENCE [LARGE SCALE GENOMIC DNA]</scope>
</reference>
<evidence type="ECO:0000256" key="2">
    <source>
        <dbReference type="ARBA" id="ARBA00022692"/>
    </source>
</evidence>
<name>A0A0U1L3A7_9FIRM</name>
<keyword evidence="2 5" id="KW-0812">Transmembrane</keyword>
<dbReference type="PANTHER" id="PTHR38452">
    <property type="entry name" value="UPF0756 MEMBRANE PROTEIN YEAL"/>
    <property type="match status" value="1"/>
</dbReference>
<organism evidence="6 7">
    <name type="scientific">Sporomusa ovata</name>
    <dbReference type="NCBI Taxonomy" id="2378"/>
    <lineage>
        <taxon>Bacteria</taxon>
        <taxon>Bacillati</taxon>
        <taxon>Bacillota</taxon>
        <taxon>Negativicutes</taxon>
        <taxon>Selenomonadales</taxon>
        <taxon>Sporomusaceae</taxon>
        <taxon>Sporomusa</taxon>
    </lineage>
</organism>
<dbReference type="InterPro" id="IPR007382">
    <property type="entry name" value="UPF0756_TM"/>
</dbReference>
<comment type="similarity">
    <text evidence="5">Belongs to the UPF0756 family.</text>
</comment>
<dbReference type="HAMAP" id="MF_01874">
    <property type="entry name" value="UPF0756"/>
    <property type="match status" value="1"/>
</dbReference>
<comment type="caution">
    <text evidence="5">Lacks conserved residue(s) required for the propagation of feature annotation.</text>
</comment>
<keyword evidence="4 5" id="KW-0472">Membrane</keyword>
<dbReference type="Pfam" id="PF04284">
    <property type="entry name" value="DUF441"/>
    <property type="match status" value="1"/>
</dbReference>
<evidence type="ECO:0000256" key="1">
    <source>
        <dbReference type="ARBA" id="ARBA00022475"/>
    </source>
</evidence>
<keyword evidence="7" id="KW-1185">Reference proteome</keyword>
<dbReference type="PANTHER" id="PTHR38452:SF1">
    <property type="entry name" value="UPF0756 MEMBRANE PROTEIN YEAL"/>
    <property type="match status" value="1"/>
</dbReference>
<evidence type="ECO:0000256" key="3">
    <source>
        <dbReference type="ARBA" id="ARBA00022989"/>
    </source>
</evidence>
<protein>
    <recommendedName>
        <fullName evidence="5">UPF0756 membrane protein SpAn4DRAFT_2626</fullName>
    </recommendedName>
</protein>
<feature type="transmembrane region" description="Helical" evidence="5">
    <location>
        <begin position="84"/>
        <end position="105"/>
    </location>
</feature>
<accession>A0A0U1L3A7</accession>
<keyword evidence="1 5" id="KW-1003">Cell membrane</keyword>
<evidence type="ECO:0000313" key="6">
    <source>
        <dbReference type="EMBL" id="CQR73394.1"/>
    </source>
</evidence>
<feature type="transmembrane region" description="Helical" evidence="5">
    <location>
        <begin position="125"/>
        <end position="147"/>
    </location>
</feature>
<feature type="transmembrane region" description="Helical" evidence="5">
    <location>
        <begin position="50"/>
        <end position="72"/>
    </location>
</feature>
<evidence type="ECO:0000313" key="7">
    <source>
        <dbReference type="Proteomes" id="UP000049855"/>
    </source>
</evidence>
<evidence type="ECO:0000256" key="5">
    <source>
        <dbReference type="HAMAP-Rule" id="MF_01874"/>
    </source>
</evidence>
<gene>
    <name evidence="6" type="ORF">SpAn4DRAFT_2626</name>
</gene>
<keyword evidence="3 5" id="KW-1133">Transmembrane helix</keyword>
<dbReference type="EMBL" id="CTRP01000012">
    <property type="protein sequence ID" value="CQR73394.1"/>
    <property type="molecule type" value="Genomic_DNA"/>
</dbReference>
<evidence type="ECO:0000256" key="4">
    <source>
        <dbReference type="ARBA" id="ARBA00023136"/>
    </source>
</evidence>
<dbReference type="AlphaFoldDB" id="A0A0U1L3A7"/>
<dbReference type="RefSeq" id="WP_028971979.1">
    <property type="nucleotide sequence ID" value="NZ_CTRP01000012.1"/>
</dbReference>
<dbReference type="GO" id="GO:0005886">
    <property type="term" value="C:plasma membrane"/>
    <property type="evidence" value="ECO:0007669"/>
    <property type="project" value="UniProtKB-SubCell"/>
</dbReference>
<dbReference type="Proteomes" id="UP000049855">
    <property type="component" value="Unassembled WGS sequence"/>
</dbReference>
<sequence length="152" mass="15962">MNWDNMPLLVILVLSVIGNNNSVSLAVLALLLIKLMGLTSWFPSIENYGLNIGITILTMAVLTPLAQGKISIGEMLVAFKTQAGLIAIIVGVLVSWVATQGMYFLKASPETTTALVVGTIGGVCFLHGLAIGPLIAGGVVAMIINLLNIFKQ</sequence>